<evidence type="ECO:0000256" key="3">
    <source>
        <dbReference type="ARBA" id="ARBA00022729"/>
    </source>
</evidence>
<comment type="similarity">
    <text evidence="1">Belongs to the leucine-binding protein family.</text>
</comment>
<dbReference type="InterPro" id="IPR028082">
    <property type="entry name" value="Peripla_BP_I"/>
</dbReference>
<dbReference type="InterPro" id="IPR000709">
    <property type="entry name" value="Leu_Ile_Val-bd"/>
</dbReference>
<dbReference type="PANTHER" id="PTHR30483">
    <property type="entry name" value="LEUCINE-SPECIFIC-BINDING PROTEIN"/>
    <property type="match status" value="1"/>
</dbReference>
<dbReference type="CDD" id="cd06333">
    <property type="entry name" value="PBP1_ABC_RPA1789-like"/>
    <property type="match status" value="1"/>
</dbReference>
<gene>
    <name evidence="7" type="ORF">CCC_02999</name>
</gene>
<name>A0A0C2YZY7_PARME</name>
<proteinExistence type="inferred from homology"/>
<dbReference type="STRING" id="272627.CCC_02999"/>
<dbReference type="EMBL" id="JXSL01000020">
    <property type="protein sequence ID" value="KIM00211.1"/>
    <property type="molecule type" value="Genomic_DNA"/>
</dbReference>
<dbReference type="AlphaFoldDB" id="A0A0C2YZY7"/>
<dbReference type="GO" id="GO:0006865">
    <property type="term" value="P:amino acid transport"/>
    <property type="evidence" value="ECO:0007669"/>
    <property type="project" value="UniProtKB-KW"/>
</dbReference>
<evidence type="ECO:0000256" key="2">
    <source>
        <dbReference type="ARBA" id="ARBA00022448"/>
    </source>
</evidence>
<sequence>MNWKHTAGAALAVMTGVCAATAAMAADPIKIGMFLSVTGQMSPMGDPQKRTFDYMIEKINAQGGVLGRKVEAIIYDDGSEPEKAATFVKRLIDNDKVDIIIGGSGTPTSMAVLGLIERAEIPYLSLGGGTAIGDPVRKWTFKFPQSDRLAAEKVLVDLKKRGLTKIALLSENVGFGKSGHDQTVKLAPQHGIEILIDEVYSPKDPDVTPQLTKIRGTAGVQALFIFGTGTGPAVVTKNLRQMGLTLPTYQSHGVASKEFLRLVGTSADGMRLPAGAQAVAEQLPANDPQKAVTMAFKKEYEEKNKPLEAGPLPGHGLDALMMAVDAFKRAGTTDKAKVRDTIEQTKGFVATTGIFTYSPTDHMGLGLDAFHMVDIKNGDWVIAD</sequence>
<evidence type="ECO:0000256" key="4">
    <source>
        <dbReference type="ARBA" id="ARBA00022970"/>
    </source>
</evidence>
<organism evidence="7 8">
    <name type="scientific">Paramagnetospirillum magnetotacticum MS-1</name>
    <dbReference type="NCBI Taxonomy" id="272627"/>
    <lineage>
        <taxon>Bacteria</taxon>
        <taxon>Pseudomonadati</taxon>
        <taxon>Pseudomonadota</taxon>
        <taxon>Alphaproteobacteria</taxon>
        <taxon>Rhodospirillales</taxon>
        <taxon>Magnetospirillaceae</taxon>
        <taxon>Paramagnetospirillum</taxon>
    </lineage>
</organism>
<dbReference type="SUPFAM" id="SSF53822">
    <property type="entry name" value="Periplasmic binding protein-like I"/>
    <property type="match status" value="1"/>
</dbReference>
<dbReference type="Gene3D" id="3.40.50.2300">
    <property type="match status" value="2"/>
</dbReference>
<keyword evidence="3 5" id="KW-0732">Signal</keyword>
<accession>A0A0C2YZY7</accession>
<dbReference type="Pfam" id="PF13458">
    <property type="entry name" value="Peripla_BP_6"/>
    <property type="match status" value="1"/>
</dbReference>
<keyword evidence="4" id="KW-0029">Amino-acid transport</keyword>
<feature type="signal peptide" evidence="5">
    <location>
        <begin position="1"/>
        <end position="25"/>
    </location>
</feature>
<dbReference type="PRINTS" id="PR00337">
    <property type="entry name" value="LEUILEVALBP"/>
</dbReference>
<dbReference type="InterPro" id="IPR051010">
    <property type="entry name" value="BCAA_transport"/>
</dbReference>
<evidence type="ECO:0000259" key="6">
    <source>
        <dbReference type="Pfam" id="PF13458"/>
    </source>
</evidence>
<dbReference type="RefSeq" id="WP_009866331.1">
    <property type="nucleotide sequence ID" value="NZ_JXSL01000020.1"/>
</dbReference>
<dbReference type="OrthoDB" id="9768099at2"/>
<evidence type="ECO:0000256" key="1">
    <source>
        <dbReference type="ARBA" id="ARBA00010062"/>
    </source>
</evidence>
<evidence type="ECO:0000313" key="8">
    <source>
        <dbReference type="Proteomes" id="UP000031971"/>
    </source>
</evidence>
<protein>
    <submittedName>
        <fullName evidence="7">Branched-chain amino acid ABC transporter amino acid-binding protein</fullName>
    </submittedName>
</protein>
<keyword evidence="8" id="KW-1185">Reference proteome</keyword>
<keyword evidence="2" id="KW-0813">Transport</keyword>
<dbReference type="Proteomes" id="UP000031971">
    <property type="component" value="Unassembled WGS sequence"/>
</dbReference>
<comment type="caution">
    <text evidence="7">The sequence shown here is derived from an EMBL/GenBank/DDBJ whole genome shotgun (WGS) entry which is preliminary data.</text>
</comment>
<feature type="domain" description="Leucine-binding protein" evidence="6">
    <location>
        <begin position="28"/>
        <end position="363"/>
    </location>
</feature>
<reference evidence="7 8" key="1">
    <citation type="submission" date="2015-01" db="EMBL/GenBank/DDBJ databases">
        <title>Genome Sequence of Magnetospirillum magnetotacticum Strain MS-1.</title>
        <authorList>
            <person name="Marinov G.K."/>
            <person name="Smalley M.D."/>
            <person name="DeSalvo G."/>
        </authorList>
    </citation>
    <scope>NUCLEOTIDE SEQUENCE [LARGE SCALE GENOMIC DNA]</scope>
    <source>
        <strain evidence="7 8">MS-1</strain>
    </source>
</reference>
<evidence type="ECO:0000313" key="7">
    <source>
        <dbReference type="EMBL" id="KIM00211.1"/>
    </source>
</evidence>
<evidence type="ECO:0000256" key="5">
    <source>
        <dbReference type="SAM" id="SignalP"/>
    </source>
</evidence>
<dbReference type="InterPro" id="IPR028081">
    <property type="entry name" value="Leu-bd"/>
</dbReference>
<dbReference type="PANTHER" id="PTHR30483:SF38">
    <property type="entry name" value="BLR7848 PROTEIN"/>
    <property type="match status" value="1"/>
</dbReference>
<feature type="chain" id="PRO_5002171879" evidence="5">
    <location>
        <begin position="26"/>
        <end position="384"/>
    </location>
</feature>